<evidence type="ECO:0000256" key="3">
    <source>
        <dbReference type="ARBA" id="ARBA00022801"/>
    </source>
</evidence>
<protein>
    <submittedName>
        <fullName evidence="5">Dihydroorotase multifunctional complex type</fullName>
    </submittedName>
</protein>
<dbReference type="SUPFAM" id="SSF51556">
    <property type="entry name" value="Metallo-dependent hydrolases"/>
    <property type="match status" value="1"/>
</dbReference>
<comment type="cofactor">
    <cofactor evidence="1">
        <name>Zn(2+)</name>
        <dbReference type="ChEBI" id="CHEBI:29105"/>
    </cofactor>
</comment>
<feature type="non-terminal residue" evidence="5">
    <location>
        <position position="1"/>
    </location>
</feature>
<dbReference type="PANTHER" id="PTHR43668:SF2">
    <property type="entry name" value="ALLANTOINASE"/>
    <property type="match status" value="1"/>
</dbReference>
<dbReference type="InterPro" id="IPR002195">
    <property type="entry name" value="Dihydroorotase_CS"/>
</dbReference>
<dbReference type="PROSITE" id="PS00483">
    <property type="entry name" value="DIHYDROOROTASE_2"/>
    <property type="match status" value="1"/>
</dbReference>
<dbReference type="InterPro" id="IPR032466">
    <property type="entry name" value="Metal_Hydrolase"/>
</dbReference>
<reference evidence="5" key="1">
    <citation type="submission" date="2013-08" db="EMBL/GenBank/DDBJ databases">
        <authorList>
            <person name="Mendez C."/>
            <person name="Richter M."/>
            <person name="Ferrer M."/>
            <person name="Sanchez J."/>
        </authorList>
    </citation>
    <scope>NUCLEOTIDE SEQUENCE</scope>
</reference>
<feature type="compositionally biased region" description="Basic and acidic residues" evidence="4">
    <location>
        <begin position="40"/>
        <end position="52"/>
    </location>
</feature>
<dbReference type="Gene3D" id="3.20.20.140">
    <property type="entry name" value="Metal-dependent hydrolases"/>
    <property type="match status" value="1"/>
</dbReference>
<dbReference type="EMBL" id="AUZX01005907">
    <property type="protein sequence ID" value="EQD66096.1"/>
    <property type="molecule type" value="Genomic_DNA"/>
</dbReference>
<proteinExistence type="predicted"/>
<feature type="region of interest" description="Disordered" evidence="4">
    <location>
        <begin position="39"/>
        <end position="58"/>
    </location>
</feature>
<evidence type="ECO:0000313" key="5">
    <source>
        <dbReference type="EMBL" id="EQD66096.1"/>
    </source>
</evidence>
<dbReference type="SUPFAM" id="SSF51338">
    <property type="entry name" value="Composite domain of metallo-dependent hydrolases"/>
    <property type="match status" value="1"/>
</dbReference>
<dbReference type="GO" id="GO:0006145">
    <property type="term" value="P:purine nucleobase catabolic process"/>
    <property type="evidence" value="ECO:0007669"/>
    <property type="project" value="TreeGrafter"/>
</dbReference>
<reference evidence="5" key="2">
    <citation type="journal article" date="2014" name="ISME J.">
        <title>Microbial stratification in low pH oxic and suboxic macroscopic growths along an acid mine drainage.</title>
        <authorList>
            <person name="Mendez-Garcia C."/>
            <person name="Mesa V."/>
            <person name="Sprenger R.R."/>
            <person name="Richter M."/>
            <person name="Diez M.S."/>
            <person name="Solano J."/>
            <person name="Bargiela R."/>
            <person name="Golyshina O.V."/>
            <person name="Manteca A."/>
            <person name="Ramos J.L."/>
            <person name="Gallego J.R."/>
            <person name="Llorente I."/>
            <person name="Martins Dos Santos V.A."/>
            <person name="Jensen O.N."/>
            <person name="Pelaez A.I."/>
            <person name="Sanchez J."/>
            <person name="Ferrer M."/>
        </authorList>
    </citation>
    <scope>NUCLEOTIDE SEQUENCE</scope>
</reference>
<dbReference type="AlphaFoldDB" id="T1AZV6"/>
<keyword evidence="2" id="KW-0479">Metal-binding</keyword>
<name>T1AZV6_9ZZZZ</name>
<accession>T1AZV6</accession>
<feature type="non-terminal residue" evidence="5">
    <location>
        <position position="175"/>
    </location>
</feature>
<evidence type="ECO:0000256" key="1">
    <source>
        <dbReference type="ARBA" id="ARBA00001947"/>
    </source>
</evidence>
<evidence type="ECO:0000256" key="2">
    <source>
        <dbReference type="ARBA" id="ARBA00022723"/>
    </source>
</evidence>
<evidence type="ECO:0000256" key="4">
    <source>
        <dbReference type="SAM" id="MobiDB-lite"/>
    </source>
</evidence>
<feature type="region of interest" description="Disordered" evidence="4">
    <location>
        <begin position="1"/>
        <end position="20"/>
    </location>
</feature>
<dbReference type="InterPro" id="IPR011059">
    <property type="entry name" value="Metal-dep_hydrolase_composite"/>
</dbReference>
<gene>
    <name evidence="5" type="ORF">B1A_08259</name>
</gene>
<dbReference type="Gene3D" id="2.30.40.10">
    <property type="entry name" value="Urease, subunit C, domain 1"/>
    <property type="match status" value="1"/>
</dbReference>
<dbReference type="GO" id="GO:0046872">
    <property type="term" value="F:metal ion binding"/>
    <property type="evidence" value="ECO:0007669"/>
    <property type="project" value="UniProtKB-KW"/>
</dbReference>
<dbReference type="PANTHER" id="PTHR43668">
    <property type="entry name" value="ALLANTOINASE"/>
    <property type="match status" value="1"/>
</dbReference>
<dbReference type="GO" id="GO:0005737">
    <property type="term" value="C:cytoplasm"/>
    <property type="evidence" value="ECO:0007669"/>
    <property type="project" value="TreeGrafter"/>
</dbReference>
<comment type="caution">
    <text evidence="5">The sequence shown here is derived from an EMBL/GenBank/DDBJ whole genome shotgun (WGS) entry which is preliminary data.</text>
</comment>
<organism evidence="5">
    <name type="scientific">mine drainage metagenome</name>
    <dbReference type="NCBI Taxonomy" id="410659"/>
    <lineage>
        <taxon>unclassified sequences</taxon>
        <taxon>metagenomes</taxon>
        <taxon>ecological metagenomes</taxon>
    </lineage>
</organism>
<dbReference type="InterPro" id="IPR050138">
    <property type="entry name" value="DHOase/Allantoinase_Hydrolase"/>
</dbReference>
<dbReference type="GO" id="GO:0004038">
    <property type="term" value="F:allantoinase activity"/>
    <property type="evidence" value="ECO:0007669"/>
    <property type="project" value="TreeGrafter"/>
</dbReference>
<keyword evidence="3" id="KW-0378">Hydrolase</keyword>
<sequence>ATRGDGARRKVNPPLRGSADRTALHRAFREGRIPCLASDHAPHSVAEKDRPFSRAPSGVPGVETMLPLFLDQVRRGELELGTLMGATMERPARWLGQPMGRIAAGHRAHLIVVDFRDRRTIAARRLHAPCGWTPFEGWPAIFPRAHLLYGRTIVEDGEHIGGAIGRIRRPEFAPG</sequence>